<dbReference type="AlphaFoldDB" id="A0A949WW31"/>
<organism evidence="3 4">
    <name type="scientific">Clostridium thailandense</name>
    <dbReference type="NCBI Taxonomy" id="2794346"/>
    <lineage>
        <taxon>Bacteria</taxon>
        <taxon>Bacillati</taxon>
        <taxon>Bacillota</taxon>
        <taxon>Clostridia</taxon>
        <taxon>Eubacteriales</taxon>
        <taxon>Clostridiaceae</taxon>
        <taxon>Clostridium</taxon>
    </lineage>
</organism>
<protein>
    <submittedName>
        <fullName evidence="3">Helix-turn-helix domain-containing protein</fullName>
    </submittedName>
</protein>
<accession>A0A949WW31</accession>
<evidence type="ECO:0000259" key="2">
    <source>
        <dbReference type="Pfam" id="PF17853"/>
    </source>
</evidence>
<reference evidence="3" key="1">
    <citation type="submission" date="2020-12" db="EMBL/GenBank/DDBJ databases">
        <title>Clostridium thailandense sp. nov., a novel acetogenic bacterium isolated from peat land soil in Thailand.</title>
        <authorList>
            <person name="Chaikitkaew S."/>
            <person name="Birkeland N.K."/>
        </authorList>
    </citation>
    <scope>NUCLEOTIDE SEQUENCE</scope>
    <source>
        <strain evidence="3">PL3</strain>
    </source>
</reference>
<dbReference type="RefSeq" id="WP_218321409.1">
    <property type="nucleotide sequence ID" value="NZ_JAEEGC010000073.1"/>
</dbReference>
<dbReference type="InterPro" id="IPR025736">
    <property type="entry name" value="PucR_C-HTH_dom"/>
</dbReference>
<gene>
    <name evidence="3" type="ORF">I6U48_15670</name>
</gene>
<dbReference type="Proteomes" id="UP000694308">
    <property type="component" value="Unassembled WGS sequence"/>
</dbReference>
<dbReference type="EMBL" id="JAEEGC010000073">
    <property type="protein sequence ID" value="MBV7274342.1"/>
    <property type="molecule type" value="Genomic_DNA"/>
</dbReference>
<dbReference type="InterPro" id="IPR051448">
    <property type="entry name" value="CdaR-like_regulators"/>
</dbReference>
<name>A0A949WW31_9CLOT</name>
<dbReference type="Pfam" id="PF17853">
    <property type="entry name" value="GGDEF_2"/>
    <property type="match status" value="1"/>
</dbReference>
<dbReference type="PANTHER" id="PTHR33744">
    <property type="entry name" value="CARBOHYDRATE DIACID REGULATOR"/>
    <property type="match status" value="1"/>
</dbReference>
<feature type="domain" description="PucR C-terminal helix-turn-helix" evidence="1">
    <location>
        <begin position="466"/>
        <end position="523"/>
    </location>
</feature>
<feature type="domain" description="CdaR GGDEF-like" evidence="2">
    <location>
        <begin position="300"/>
        <end position="412"/>
    </location>
</feature>
<evidence type="ECO:0000313" key="4">
    <source>
        <dbReference type="Proteomes" id="UP000694308"/>
    </source>
</evidence>
<dbReference type="Pfam" id="PF13556">
    <property type="entry name" value="HTH_30"/>
    <property type="match status" value="1"/>
</dbReference>
<evidence type="ECO:0000313" key="3">
    <source>
        <dbReference type="EMBL" id="MBV7274342.1"/>
    </source>
</evidence>
<dbReference type="InterPro" id="IPR041522">
    <property type="entry name" value="CdaR_GGDEF"/>
</dbReference>
<proteinExistence type="predicted"/>
<evidence type="ECO:0000259" key="1">
    <source>
        <dbReference type="Pfam" id="PF13556"/>
    </source>
</evidence>
<dbReference type="PANTHER" id="PTHR33744:SF1">
    <property type="entry name" value="DNA-BINDING TRANSCRIPTIONAL ACTIVATOR ADER"/>
    <property type="match status" value="1"/>
</dbReference>
<keyword evidence="4" id="KW-1185">Reference proteome</keyword>
<comment type="caution">
    <text evidence="3">The sequence shown here is derived from an EMBL/GenBank/DDBJ whole genome shotgun (WGS) entry which is preliminary data.</text>
</comment>
<sequence>MNINLNILAQKLKLYSPELYLSYTNSQPLSGVKLLDKNEKKFEADCLYIGKLSNLQHLSFGEYPINIVCIADKTVSQKYTKMNNVNLLILRKNTNLTSLLIEILDYFTKEQERNQRLTRLLKAFTHGKDIQHIIDIGYEVIENPIFLIDTSFKLLAYTKDIKVADFQWNDLVENGYFRSELVFSFRIERAIEKVIKSTYPVLFEADKPSNISEAKVESIPALEHSRIISNVIIDDKIVAYLCVVEYSRKFKHYDIELTEILCNAVSSEMRKSSFFSKTKGMMYEYFIADLLSGSINDIKIVENRIKYLDWKLKRNFCVVVITDRQFDKDNTPFNYIRTLLENAIGSSKSIEYDGAIVLIFNNNKERPICESDIKTLKEFLLKYNLCGGISHNFNNLIDVKKSYKQALRAIEIGYRINKESILYYYKDFTIFDMFDICSTQRNLKDICHPALILLLEYDKKYKTNYAETLHSYVSNGQSQTKSASALNIHRNTLIYRITKIAQIMGIDLYDNTLMLHLHLSFKILEYMNLIESKSM</sequence>